<dbReference type="InterPro" id="IPR001251">
    <property type="entry name" value="CRAL-TRIO_dom"/>
</dbReference>
<sequence length="270" mass="29903">MGEAAEPGPAAMRALRDGVADLLDGQPYLQVFASDACLRRFLVARCGSVDDAITSLRYTLEWRREAVPEAITWQDVARGGTNGRIEVADERDLHGRPIVFYQLRRPAVKTTADEQICYWLHCLESACKLADDAGVGKIVVVADMEAYSDSAVPAMATRVECLRLAQAHYPERLALAVICRPPTLFWLMWTASQPFLDEKTRGKVVLVYSEEEMRAALQCIPPERLYPVFGGTKEDRFDLPAHAARMVELDSARQADHRAAGTAPSSRLVA</sequence>
<reference evidence="2 3" key="1">
    <citation type="journal article" date="2024" name="Nat. Commun.">
        <title>Phylogenomics reveals the evolutionary origins of lichenization in chlorophyte algae.</title>
        <authorList>
            <person name="Puginier C."/>
            <person name="Libourel C."/>
            <person name="Otte J."/>
            <person name="Skaloud P."/>
            <person name="Haon M."/>
            <person name="Grisel S."/>
            <person name="Petersen M."/>
            <person name="Berrin J.G."/>
            <person name="Delaux P.M."/>
            <person name="Dal Grande F."/>
            <person name="Keller J."/>
        </authorList>
    </citation>
    <scope>NUCLEOTIDE SEQUENCE [LARGE SCALE GENOMIC DNA]</scope>
    <source>
        <strain evidence="2 3">SAG 245.80</strain>
    </source>
</reference>
<dbReference type="InterPro" id="IPR036273">
    <property type="entry name" value="CRAL/TRIO_N_dom_sf"/>
</dbReference>
<evidence type="ECO:0000313" key="2">
    <source>
        <dbReference type="EMBL" id="KAK9842519.1"/>
    </source>
</evidence>
<dbReference type="Gene3D" id="3.40.525.10">
    <property type="entry name" value="CRAL-TRIO lipid binding domain"/>
    <property type="match status" value="1"/>
</dbReference>
<proteinExistence type="predicted"/>
<dbReference type="Pfam" id="PF00650">
    <property type="entry name" value="CRAL_TRIO"/>
    <property type="match status" value="1"/>
</dbReference>
<dbReference type="InterPro" id="IPR036865">
    <property type="entry name" value="CRAL-TRIO_dom_sf"/>
</dbReference>
<evidence type="ECO:0000313" key="3">
    <source>
        <dbReference type="Proteomes" id="UP001445335"/>
    </source>
</evidence>
<protein>
    <recommendedName>
        <fullName evidence="1">CRAL-TRIO domain-containing protein</fullName>
    </recommendedName>
</protein>
<gene>
    <name evidence="2" type="ORF">WJX81_004091</name>
</gene>
<keyword evidence="3" id="KW-1185">Reference proteome</keyword>
<comment type="caution">
    <text evidence="2">The sequence shown here is derived from an EMBL/GenBank/DDBJ whole genome shotgun (WGS) entry which is preliminary data.</text>
</comment>
<dbReference type="SUPFAM" id="SSF46938">
    <property type="entry name" value="CRAL/TRIO N-terminal domain"/>
    <property type="match status" value="1"/>
</dbReference>
<dbReference type="InterPro" id="IPR052578">
    <property type="entry name" value="PI_Transfer_CRAL-TRIO"/>
</dbReference>
<dbReference type="GO" id="GO:0008526">
    <property type="term" value="F:phosphatidylinositol transfer activity"/>
    <property type="evidence" value="ECO:0007669"/>
    <property type="project" value="TreeGrafter"/>
</dbReference>
<evidence type="ECO:0000259" key="1">
    <source>
        <dbReference type="PROSITE" id="PS50191"/>
    </source>
</evidence>
<accession>A0AAW1S8D1</accession>
<dbReference type="PANTHER" id="PTHR45824:SF6">
    <property type="entry name" value="F16L1.9 PROTEIN"/>
    <property type="match status" value="1"/>
</dbReference>
<dbReference type="EMBL" id="JALJOU010000007">
    <property type="protein sequence ID" value="KAK9842519.1"/>
    <property type="molecule type" value="Genomic_DNA"/>
</dbReference>
<dbReference type="SUPFAM" id="SSF52087">
    <property type="entry name" value="CRAL/TRIO domain"/>
    <property type="match status" value="1"/>
</dbReference>
<feature type="domain" description="CRAL-TRIO" evidence="1">
    <location>
        <begin position="69"/>
        <end position="237"/>
    </location>
</feature>
<dbReference type="AlphaFoldDB" id="A0AAW1S8D1"/>
<dbReference type="CDD" id="cd00170">
    <property type="entry name" value="SEC14"/>
    <property type="match status" value="1"/>
</dbReference>
<dbReference type="SMART" id="SM00516">
    <property type="entry name" value="SEC14"/>
    <property type="match status" value="1"/>
</dbReference>
<dbReference type="Proteomes" id="UP001445335">
    <property type="component" value="Unassembled WGS sequence"/>
</dbReference>
<dbReference type="PANTHER" id="PTHR45824">
    <property type="entry name" value="GH16843P"/>
    <property type="match status" value="1"/>
</dbReference>
<name>A0AAW1S8D1_9CHLO</name>
<dbReference type="PROSITE" id="PS50191">
    <property type="entry name" value="CRAL_TRIO"/>
    <property type="match status" value="1"/>
</dbReference>
<organism evidence="2 3">
    <name type="scientific">Elliptochloris bilobata</name>
    <dbReference type="NCBI Taxonomy" id="381761"/>
    <lineage>
        <taxon>Eukaryota</taxon>
        <taxon>Viridiplantae</taxon>
        <taxon>Chlorophyta</taxon>
        <taxon>core chlorophytes</taxon>
        <taxon>Trebouxiophyceae</taxon>
        <taxon>Trebouxiophyceae incertae sedis</taxon>
        <taxon>Elliptochloris clade</taxon>
        <taxon>Elliptochloris</taxon>
    </lineage>
</organism>